<sequence length="33" mass="3767">MFQIRNIGSYPVVPISILFMTLFLVGNKELDLP</sequence>
<keyword evidence="1" id="KW-0812">Transmembrane</keyword>
<protein>
    <submittedName>
        <fullName evidence="2">Uncharacterized protein</fullName>
    </submittedName>
</protein>
<accession>A0A0A9FQT4</accession>
<dbReference type="EMBL" id="GBRH01185215">
    <property type="protein sequence ID" value="JAE12681.1"/>
    <property type="molecule type" value="Transcribed_RNA"/>
</dbReference>
<organism evidence="2">
    <name type="scientific">Arundo donax</name>
    <name type="common">Giant reed</name>
    <name type="synonym">Donax arundinaceus</name>
    <dbReference type="NCBI Taxonomy" id="35708"/>
    <lineage>
        <taxon>Eukaryota</taxon>
        <taxon>Viridiplantae</taxon>
        <taxon>Streptophyta</taxon>
        <taxon>Embryophyta</taxon>
        <taxon>Tracheophyta</taxon>
        <taxon>Spermatophyta</taxon>
        <taxon>Magnoliopsida</taxon>
        <taxon>Liliopsida</taxon>
        <taxon>Poales</taxon>
        <taxon>Poaceae</taxon>
        <taxon>PACMAD clade</taxon>
        <taxon>Arundinoideae</taxon>
        <taxon>Arundineae</taxon>
        <taxon>Arundo</taxon>
    </lineage>
</organism>
<evidence type="ECO:0000313" key="2">
    <source>
        <dbReference type="EMBL" id="JAE12681.1"/>
    </source>
</evidence>
<evidence type="ECO:0000256" key="1">
    <source>
        <dbReference type="SAM" id="Phobius"/>
    </source>
</evidence>
<reference evidence="2" key="1">
    <citation type="submission" date="2014-09" db="EMBL/GenBank/DDBJ databases">
        <authorList>
            <person name="Magalhaes I.L.F."/>
            <person name="Oliveira U."/>
            <person name="Santos F.R."/>
            <person name="Vidigal T.H.D.A."/>
            <person name="Brescovit A.D."/>
            <person name="Santos A.J."/>
        </authorList>
    </citation>
    <scope>NUCLEOTIDE SEQUENCE</scope>
    <source>
        <tissue evidence="2">Shoot tissue taken approximately 20 cm above the soil surface</tissue>
    </source>
</reference>
<keyword evidence="1" id="KW-0472">Membrane</keyword>
<proteinExistence type="predicted"/>
<name>A0A0A9FQT4_ARUDO</name>
<feature type="transmembrane region" description="Helical" evidence="1">
    <location>
        <begin position="7"/>
        <end position="26"/>
    </location>
</feature>
<dbReference type="AlphaFoldDB" id="A0A0A9FQT4"/>
<reference evidence="2" key="2">
    <citation type="journal article" date="2015" name="Data Brief">
        <title>Shoot transcriptome of the giant reed, Arundo donax.</title>
        <authorList>
            <person name="Barrero R.A."/>
            <person name="Guerrero F.D."/>
            <person name="Moolhuijzen P."/>
            <person name="Goolsby J.A."/>
            <person name="Tidwell J."/>
            <person name="Bellgard S.E."/>
            <person name="Bellgard M.I."/>
        </authorList>
    </citation>
    <scope>NUCLEOTIDE SEQUENCE</scope>
    <source>
        <tissue evidence="2">Shoot tissue taken approximately 20 cm above the soil surface</tissue>
    </source>
</reference>
<keyword evidence="1" id="KW-1133">Transmembrane helix</keyword>